<dbReference type="Proteomes" id="UP000239576">
    <property type="component" value="Unassembled WGS sequence"/>
</dbReference>
<organism evidence="2 3">
    <name type="scientific">Stenomitos frigidus ULC18</name>
    <dbReference type="NCBI Taxonomy" id="2107698"/>
    <lineage>
        <taxon>Bacteria</taxon>
        <taxon>Bacillati</taxon>
        <taxon>Cyanobacteriota</taxon>
        <taxon>Cyanophyceae</taxon>
        <taxon>Leptolyngbyales</taxon>
        <taxon>Leptolyngbyaceae</taxon>
        <taxon>Stenomitos</taxon>
    </lineage>
</organism>
<dbReference type="AlphaFoldDB" id="A0A2T1ESC6"/>
<accession>A0A2T1ESC6</accession>
<dbReference type="InterPro" id="IPR013783">
    <property type="entry name" value="Ig-like_fold"/>
</dbReference>
<dbReference type="InterPro" id="IPR026466">
    <property type="entry name" value="Fim_isopep_form_D2_dom"/>
</dbReference>
<evidence type="ECO:0000259" key="1">
    <source>
        <dbReference type="Pfam" id="PF01345"/>
    </source>
</evidence>
<evidence type="ECO:0000313" key="2">
    <source>
        <dbReference type="EMBL" id="PSB35656.1"/>
    </source>
</evidence>
<proteinExistence type="predicted"/>
<dbReference type="InterPro" id="IPR047589">
    <property type="entry name" value="DUF11_rpt"/>
</dbReference>
<keyword evidence="3" id="KW-1185">Reference proteome</keyword>
<dbReference type="Pfam" id="PF01345">
    <property type="entry name" value="DUF11"/>
    <property type="match status" value="1"/>
</dbReference>
<reference evidence="2 3" key="2">
    <citation type="submission" date="2018-03" db="EMBL/GenBank/DDBJ databases">
        <title>The ancient ancestry and fast evolution of plastids.</title>
        <authorList>
            <person name="Moore K.R."/>
            <person name="Magnabosco C."/>
            <person name="Momper L."/>
            <person name="Gold D.A."/>
            <person name="Bosak T."/>
            <person name="Fournier G.P."/>
        </authorList>
    </citation>
    <scope>NUCLEOTIDE SEQUENCE [LARGE SCALE GENOMIC DNA]</scope>
    <source>
        <strain evidence="2 3">ULC18</strain>
    </source>
</reference>
<dbReference type="InterPro" id="IPR001434">
    <property type="entry name" value="OmcB-like_DUF11"/>
</dbReference>
<dbReference type="NCBIfam" id="TIGR01451">
    <property type="entry name" value="B_ant_repeat"/>
    <property type="match status" value="1"/>
</dbReference>
<comment type="caution">
    <text evidence="2">The sequence shown here is derived from an EMBL/GenBank/DDBJ whole genome shotgun (WGS) entry which is preliminary data.</text>
</comment>
<evidence type="ECO:0000313" key="3">
    <source>
        <dbReference type="Proteomes" id="UP000239576"/>
    </source>
</evidence>
<dbReference type="Gene3D" id="2.60.40.740">
    <property type="match status" value="1"/>
</dbReference>
<gene>
    <name evidence="2" type="ORF">C7B82_00555</name>
</gene>
<dbReference type="InterPro" id="IPR051172">
    <property type="entry name" value="Chlamydia_OmcB"/>
</dbReference>
<protein>
    <recommendedName>
        <fullName evidence="1">DUF11 domain-containing protein</fullName>
    </recommendedName>
</protein>
<dbReference type="EMBL" id="PVWK01000005">
    <property type="protein sequence ID" value="PSB35656.1"/>
    <property type="molecule type" value="Genomic_DNA"/>
</dbReference>
<sequence length="320" mass="33447">MKKLPRLGSLHVLAAGVLLGGLFSSALPVVADDVVITNTASAKFKDRPGGPDRSANSNPTTFTAAASRSSLEIVKTADRAAAEPGDTVVYRLQIKNTGETTVTPLRVTDTLPLGLQFIAKSVRGSLSTGGNATQVSIAPPTVSGRTVTFTYPSLAPQQTLTLVYAALLTPDAIRGTGRNLAVAQGQTATTPVQSNVASYKLQIRPGILADCGTIIGRVFVDKNFDGEQQPGEPGVPNAVIFMDDGNRVTTDASGLFSLSYVISGTRTGTLDLTSLPGYISAPNLYRIEANSPSRLVRLAPGSTVRMNFAVTPSFKEGGQR</sequence>
<feature type="domain" description="DUF11" evidence="1">
    <location>
        <begin position="71"/>
        <end position="195"/>
    </location>
</feature>
<dbReference type="Gene3D" id="2.60.40.10">
    <property type="entry name" value="Immunoglobulins"/>
    <property type="match status" value="1"/>
</dbReference>
<dbReference type="NCBIfam" id="TIGR04226">
    <property type="entry name" value="RrgB_K2N_iso_D2"/>
    <property type="match status" value="1"/>
</dbReference>
<dbReference type="OrthoDB" id="9773411at2"/>
<dbReference type="RefSeq" id="WP_106254372.1">
    <property type="nucleotide sequence ID" value="NZ_CAWNSW010000056.1"/>
</dbReference>
<dbReference type="SUPFAM" id="SSF117074">
    <property type="entry name" value="Hypothetical protein PA1324"/>
    <property type="match status" value="1"/>
</dbReference>
<dbReference type="PANTHER" id="PTHR34819">
    <property type="entry name" value="LARGE CYSTEINE-RICH PERIPLASMIC PROTEIN OMCB"/>
    <property type="match status" value="1"/>
</dbReference>
<reference evidence="3" key="1">
    <citation type="submission" date="2018-02" db="EMBL/GenBank/DDBJ databases">
        <authorList>
            <person name="Moore K."/>
            <person name="Momper L."/>
        </authorList>
    </citation>
    <scope>NUCLEOTIDE SEQUENCE [LARGE SCALE GENOMIC DNA]</scope>
    <source>
        <strain evidence="3">ULC18</strain>
    </source>
</reference>
<name>A0A2T1ESC6_9CYAN</name>